<feature type="compositionally biased region" description="Polar residues" evidence="2">
    <location>
        <begin position="139"/>
        <end position="151"/>
    </location>
</feature>
<organism evidence="3 4">
    <name type="scientific">Oldenlandia corymbosa var. corymbosa</name>
    <dbReference type="NCBI Taxonomy" id="529605"/>
    <lineage>
        <taxon>Eukaryota</taxon>
        <taxon>Viridiplantae</taxon>
        <taxon>Streptophyta</taxon>
        <taxon>Embryophyta</taxon>
        <taxon>Tracheophyta</taxon>
        <taxon>Spermatophyta</taxon>
        <taxon>Magnoliopsida</taxon>
        <taxon>eudicotyledons</taxon>
        <taxon>Gunneridae</taxon>
        <taxon>Pentapetalae</taxon>
        <taxon>asterids</taxon>
        <taxon>lamiids</taxon>
        <taxon>Gentianales</taxon>
        <taxon>Rubiaceae</taxon>
        <taxon>Rubioideae</taxon>
        <taxon>Spermacoceae</taxon>
        <taxon>Hedyotis-Oldenlandia complex</taxon>
        <taxon>Oldenlandia</taxon>
    </lineage>
</organism>
<keyword evidence="4" id="KW-1185">Reference proteome</keyword>
<evidence type="ECO:0000256" key="2">
    <source>
        <dbReference type="SAM" id="MobiDB-lite"/>
    </source>
</evidence>
<name>A0AAV1DQ76_OLDCO</name>
<feature type="coiled-coil region" evidence="1">
    <location>
        <begin position="1"/>
        <end position="28"/>
    </location>
</feature>
<sequence>MDRVIAKVETTKKKLQAIEDRLQSIYDNLAGRSPSFPHSIAYLLLMYLLHHQIVPNVFFMASSVANKVPTLRPKPRLSAETKQKNIKSSSTSSSNPHTDSLMMTLRCPMPLQMQELAETDQSDDDSSTSSNIQEAIEADQSSSDFNSTNHFSSDESEAESITSSYSKNEHTQVADITSILMATQGETSQQRTEDSDLR</sequence>
<protein>
    <submittedName>
        <fullName evidence="3">OLC1v1008552C1</fullName>
    </submittedName>
</protein>
<feature type="region of interest" description="Disordered" evidence="2">
    <location>
        <begin position="73"/>
        <end position="101"/>
    </location>
</feature>
<evidence type="ECO:0000256" key="1">
    <source>
        <dbReference type="SAM" id="Coils"/>
    </source>
</evidence>
<dbReference type="AlphaFoldDB" id="A0AAV1DQ76"/>
<evidence type="ECO:0000313" key="3">
    <source>
        <dbReference type="EMBL" id="CAI9108853.1"/>
    </source>
</evidence>
<feature type="region of interest" description="Disordered" evidence="2">
    <location>
        <begin position="117"/>
        <end position="198"/>
    </location>
</feature>
<gene>
    <name evidence="3" type="ORF">OLC1_LOCUS16855</name>
</gene>
<keyword evidence="1" id="KW-0175">Coiled coil</keyword>
<proteinExistence type="predicted"/>
<feature type="compositionally biased region" description="Polar residues" evidence="2">
    <location>
        <begin position="180"/>
        <end position="190"/>
    </location>
</feature>
<feature type="compositionally biased region" description="Acidic residues" evidence="2">
    <location>
        <begin position="117"/>
        <end position="126"/>
    </location>
</feature>
<dbReference type="Proteomes" id="UP001161247">
    <property type="component" value="Chromosome 6"/>
</dbReference>
<evidence type="ECO:0000313" key="4">
    <source>
        <dbReference type="Proteomes" id="UP001161247"/>
    </source>
</evidence>
<dbReference type="EMBL" id="OX459123">
    <property type="protein sequence ID" value="CAI9108853.1"/>
    <property type="molecule type" value="Genomic_DNA"/>
</dbReference>
<reference evidence="3" key="1">
    <citation type="submission" date="2023-03" db="EMBL/GenBank/DDBJ databases">
        <authorList>
            <person name="Julca I."/>
        </authorList>
    </citation>
    <scope>NUCLEOTIDE SEQUENCE</scope>
</reference>
<accession>A0AAV1DQ76</accession>